<proteinExistence type="predicted"/>
<name>A0A1Q2M3V8_9GAMM</name>
<sequence>MLIAHLGDKIHHPENTLAAFEAAHGLGACAIATEVQFSKNQTPWCCTGDGMQFPQAAISAPLRCLNDKDLRTLPLSSFQQLVDWANRHRHLEWFVELNADTLGQIGAEAAIERLLEDIHGPTENFVLLTSDLRSLRLARNLGFDVVALRVPSVSHCLSAEVVTLAPDYLLIDQAAVDCQELPPGPWQWVVHEINTTQGAVHWRHRGAHHILTGNLPLLMRSREASNVYGI</sequence>
<dbReference type="GO" id="GO:0008081">
    <property type="term" value="F:phosphoric diester hydrolase activity"/>
    <property type="evidence" value="ECO:0007669"/>
    <property type="project" value="InterPro"/>
</dbReference>
<dbReference type="SUPFAM" id="SSF51695">
    <property type="entry name" value="PLC-like phosphodiesterases"/>
    <property type="match status" value="1"/>
</dbReference>
<dbReference type="AlphaFoldDB" id="A0A1Q2M3V8"/>
<dbReference type="KEGG" id="maga:Mag101_04200"/>
<dbReference type="RefSeq" id="WP_077401217.1">
    <property type="nucleotide sequence ID" value="NZ_CP019650.1"/>
</dbReference>
<dbReference type="GO" id="GO:0006629">
    <property type="term" value="P:lipid metabolic process"/>
    <property type="evidence" value="ECO:0007669"/>
    <property type="project" value="InterPro"/>
</dbReference>
<keyword evidence="2" id="KW-1185">Reference proteome</keyword>
<reference evidence="1" key="1">
    <citation type="submission" date="2017-02" db="EMBL/GenBank/DDBJ databases">
        <title>Genome of Microbulbifer agarilyticus GP101.</title>
        <authorList>
            <person name="Jung J."/>
            <person name="Bae S.S."/>
            <person name="Baek K."/>
        </authorList>
    </citation>
    <scope>NUCLEOTIDE SEQUENCE [LARGE SCALE GENOMIC DNA]</scope>
    <source>
        <strain evidence="1">GP101</strain>
    </source>
</reference>
<dbReference type="OrthoDB" id="9795622at2"/>
<evidence type="ECO:0000313" key="1">
    <source>
        <dbReference type="EMBL" id="AQQ66927.1"/>
    </source>
</evidence>
<dbReference type="InterPro" id="IPR017946">
    <property type="entry name" value="PLC-like_Pdiesterase_TIM-brl"/>
</dbReference>
<protein>
    <submittedName>
        <fullName evidence="1">Glycerophosphodiester phosphodiesterase</fullName>
    </submittedName>
</protein>
<dbReference type="eggNOG" id="COG0584">
    <property type="taxonomic scope" value="Bacteria"/>
</dbReference>
<accession>A0A1Q2M3V8</accession>
<gene>
    <name evidence="1" type="ORF">Mag101_04200</name>
</gene>
<evidence type="ECO:0000313" key="2">
    <source>
        <dbReference type="Proteomes" id="UP000188219"/>
    </source>
</evidence>
<organism evidence="1 2">
    <name type="scientific">Microbulbifer agarilyticus</name>
    <dbReference type="NCBI Taxonomy" id="260552"/>
    <lineage>
        <taxon>Bacteria</taxon>
        <taxon>Pseudomonadati</taxon>
        <taxon>Pseudomonadota</taxon>
        <taxon>Gammaproteobacteria</taxon>
        <taxon>Cellvibrionales</taxon>
        <taxon>Microbulbiferaceae</taxon>
        <taxon>Microbulbifer</taxon>
    </lineage>
</organism>
<dbReference type="Gene3D" id="3.20.20.190">
    <property type="entry name" value="Phosphatidylinositol (PI) phosphodiesterase"/>
    <property type="match status" value="1"/>
</dbReference>
<dbReference type="STRING" id="260552.Mag101_04200"/>
<dbReference type="Proteomes" id="UP000188219">
    <property type="component" value="Chromosome"/>
</dbReference>
<dbReference type="EMBL" id="CP019650">
    <property type="protein sequence ID" value="AQQ66927.1"/>
    <property type="molecule type" value="Genomic_DNA"/>
</dbReference>